<evidence type="ECO:0000313" key="1">
    <source>
        <dbReference type="EMBL" id="PIO42315.1"/>
    </source>
</evidence>
<gene>
    <name evidence="1" type="ORF">B5P45_25150</name>
</gene>
<dbReference type="OrthoDB" id="8420487at2"/>
<proteinExistence type="predicted"/>
<keyword evidence="2" id="KW-1185">Reference proteome</keyword>
<dbReference type="Proteomes" id="UP000232163">
    <property type="component" value="Unassembled WGS sequence"/>
</dbReference>
<organism evidence="1 2">
    <name type="scientific">Phyllobacterium zundukense</name>
    <dbReference type="NCBI Taxonomy" id="1867719"/>
    <lineage>
        <taxon>Bacteria</taxon>
        <taxon>Pseudomonadati</taxon>
        <taxon>Pseudomonadota</taxon>
        <taxon>Alphaproteobacteria</taxon>
        <taxon>Hyphomicrobiales</taxon>
        <taxon>Phyllobacteriaceae</taxon>
        <taxon>Phyllobacterium</taxon>
    </lineage>
</organism>
<dbReference type="KEGG" id="pht:BLM14_14695"/>
<reference evidence="2" key="1">
    <citation type="journal article" date="2017" name="Int J Environ Stud">
        <title>Does the Miocene-Pliocene relict legume Oxytropis triphylla form nitrogen-fixing nodules with a combination of bacterial strains?</title>
        <authorList>
            <person name="Safronova V."/>
            <person name="Belimov A."/>
            <person name="Sazanova A."/>
            <person name="Kuznetsova I."/>
            <person name="Popova J."/>
            <person name="Andronov E."/>
            <person name="Verkhozina A."/>
            <person name="Tikhonovich I."/>
        </authorList>
    </citation>
    <scope>NUCLEOTIDE SEQUENCE [LARGE SCALE GENOMIC DNA]</scope>
    <source>
        <strain evidence="2">Tri-38</strain>
    </source>
</reference>
<dbReference type="EMBL" id="MZMT01000053">
    <property type="protein sequence ID" value="PIO42315.1"/>
    <property type="molecule type" value="Genomic_DNA"/>
</dbReference>
<evidence type="ECO:0000313" key="2">
    <source>
        <dbReference type="Proteomes" id="UP000232163"/>
    </source>
</evidence>
<name>A0A2N9VS47_9HYPH</name>
<protein>
    <submittedName>
        <fullName evidence="1">Uncharacterized protein</fullName>
    </submittedName>
</protein>
<comment type="caution">
    <text evidence="1">The sequence shown here is derived from an EMBL/GenBank/DDBJ whole genome shotgun (WGS) entry which is preliminary data.</text>
</comment>
<sequence length="179" mass="19063">MVTTYQAVGAISARVGYPIKRVRHVARELTEAGTIPAGAPGKSPEINLIHFLDILIGSALDVPLRSIATSVAAYKALGEPGHDASNMPASVRAKYRTAEAVINRLAIDLEGDKALAKLKIEIVTSWPEVAIFDADGVIFRFREAGALHGNWQHSGHRTSTTINGAAIAAAIRDLFGDNK</sequence>
<accession>A0A2N9VS47</accession>
<dbReference type="AlphaFoldDB" id="A0A2N9VS47"/>
<dbReference type="RefSeq" id="WP_100000116.1">
    <property type="nucleotide sequence ID" value="NZ_CP017940.1"/>
</dbReference>